<dbReference type="InterPro" id="IPR016195">
    <property type="entry name" value="Pol/histidinol_Pase-like"/>
</dbReference>
<dbReference type="GO" id="GO:0004534">
    <property type="term" value="F:5'-3' RNA exonuclease activity"/>
    <property type="evidence" value="ECO:0007669"/>
    <property type="project" value="TreeGrafter"/>
</dbReference>
<dbReference type="SUPFAM" id="SSF89550">
    <property type="entry name" value="PHP domain-like"/>
    <property type="match status" value="1"/>
</dbReference>
<dbReference type="Pfam" id="PF13263">
    <property type="entry name" value="PHP_C"/>
    <property type="match status" value="1"/>
</dbReference>
<dbReference type="PANTHER" id="PTHR42924">
    <property type="entry name" value="EXONUCLEASE"/>
    <property type="match status" value="1"/>
</dbReference>
<dbReference type="CDD" id="cd07432">
    <property type="entry name" value="PHP_HisPPase"/>
    <property type="match status" value="1"/>
</dbReference>
<proteinExistence type="predicted"/>
<name>A0A381UAI4_9ZZZZ</name>
<reference evidence="1" key="1">
    <citation type="submission" date="2018-05" db="EMBL/GenBank/DDBJ databases">
        <authorList>
            <person name="Lanie J.A."/>
            <person name="Ng W.-L."/>
            <person name="Kazmierczak K.M."/>
            <person name="Andrzejewski T.M."/>
            <person name="Davidsen T.M."/>
            <person name="Wayne K.J."/>
            <person name="Tettelin H."/>
            <person name="Glass J.I."/>
            <person name="Rusch D."/>
            <person name="Podicherti R."/>
            <person name="Tsui H.-C.T."/>
            <person name="Winkler M.E."/>
        </authorList>
    </citation>
    <scope>NUCLEOTIDE SEQUENCE</scope>
</reference>
<dbReference type="GO" id="GO:0035312">
    <property type="term" value="F:5'-3' DNA exonuclease activity"/>
    <property type="evidence" value="ECO:0007669"/>
    <property type="project" value="TreeGrafter"/>
</dbReference>
<dbReference type="EMBL" id="UINC01005797">
    <property type="protein sequence ID" value="SVA23603.1"/>
    <property type="molecule type" value="Genomic_DNA"/>
</dbReference>
<evidence type="ECO:0008006" key="2">
    <source>
        <dbReference type="Google" id="ProtNLM"/>
    </source>
</evidence>
<protein>
    <recommendedName>
        <fullName evidence="2">Polymerase/histidinol phosphatase N-terminal domain-containing protein</fullName>
    </recommendedName>
</protein>
<evidence type="ECO:0000313" key="1">
    <source>
        <dbReference type="EMBL" id="SVA23603.1"/>
    </source>
</evidence>
<dbReference type="InterPro" id="IPR052018">
    <property type="entry name" value="PHP_domain"/>
</dbReference>
<dbReference type="PANTHER" id="PTHR42924:SF3">
    <property type="entry name" value="POLYMERASE_HISTIDINOL PHOSPHATASE N-TERMINAL DOMAIN-CONTAINING PROTEIN"/>
    <property type="match status" value="1"/>
</dbReference>
<gene>
    <name evidence="1" type="ORF">METZ01_LOCUS76457</name>
</gene>
<dbReference type="Gene3D" id="3.20.20.140">
    <property type="entry name" value="Metal-dependent hydrolases"/>
    <property type="match status" value="1"/>
</dbReference>
<dbReference type="AlphaFoldDB" id="A0A381UAI4"/>
<organism evidence="1">
    <name type="scientific">marine metagenome</name>
    <dbReference type="NCBI Taxonomy" id="408172"/>
    <lineage>
        <taxon>unclassified sequences</taxon>
        <taxon>metagenomes</taxon>
        <taxon>ecological metagenomes</taxon>
    </lineage>
</organism>
<accession>A0A381UAI4</accession>
<sequence>MIIDLHTHSIKSDDGRAKVQNYCQWIKTRDIPIDGFVLTEHRQFDFESDYSALAKEFNLIILKGAEVETEYGHVLVFGVTEALTEQFNFSSIGLPLADVIEKSEALGAVPVPCHPGRPRVGMSAHLDEYGIPKGVRIVETFNGGSRNNEDDIAQSMAEQQSYLGIGGSDSHIVSHVGRCATEFSNPVHSELELVEALNAGEFKAVSFKT</sequence>